<evidence type="ECO:0000313" key="1">
    <source>
        <dbReference type="EMBL" id="NDJ90578.1"/>
    </source>
</evidence>
<dbReference type="AlphaFoldDB" id="A0A7K3LDZ5"/>
<dbReference type="Proteomes" id="UP000466523">
    <property type="component" value="Unassembled WGS sequence"/>
</dbReference>
<reference evidence="1 2" key="1">
    <citation type="submission" date="2020-01" db="EMBL/GenBank/DDBJ databases">
        <authorList>
            <person name="Sanchez-Estrada R."/>
            <person name="Gonzalez-Y-Merchand J.A."/>
            <person name="Rivera-Gutierrez S."/>
        </authorList>
    </citation>
    <scope>NUCLEOTIDE SEQUENCE [LARGE SCALE GENOMIC DNA]</scope>
    <source>
        <strain evidence="1 2">CST 7247</strain>
    </source>
</reference>
<accession>A0A7K3LDZ5</accession>
<protein>
    <submittedName>
        <fullName evidence="1">Uncharacterized protein</fullName>
    </submittedName>
</protein>
<sequence>MKRRRAASQRLAILPCGCSDPWTHRPAPGGYAEAAQHLAACGLLAAPPATIAELREMWRNTETRELAGAIAAGWGVTADG</sequence>
<dbReference type="RefSeq" id="WP_162112696.1">
    <property type="nucleotide sequence ID" value="NZ_JAACYR010000056.1"/>
</dbReference>
<organism evidence="1 2">
    <name type="scientific">Mycolicibacter kumamotonensis</name>
    <dbReference type="NCBI Taxonomy" id="354243"/>
    <lineage>
        <taxon>Bacteria</taxon>
        <taxon>Bacillati</taxon>
        <taxon>Actinomycetota</taxon>
        <taxon>Actinomycetes</taxon>
        <taxon>Mycobacteriales</taxon>
        <taxon>Mycobacteriaceae</taxon>
        <taxon>Mycolicibacter</taxon>
    </lineage>
</organism>
<gene>
    <name evidence="1" type="ORF">GWR20_15675</name>
</gene>
<comment type="caution">
    <text evidence="1">The sequence shown here is derived from an EMBL/GenBank/DDBJ whole genome shotgun (WGS) entry which is preliminary data.</text>
</comment>
<name>A0A7K3LDZ5_9MYCO</name>
<proteinExistence type="predicted"/>
<evidence type="ECO:0000313" key="2">
    <source>
        <dbReference type="Proteomes" id="UP000466523"/>
    </source>
</evidence>
<dbReference type="EMBL" id="JAACYR010000056">
    <property type="protein sequence ID" value="NDJ90578.1"/>
    <property type="molecule type" value="Genomic_DNA"/>
</dbReference>